<organism evidence="3 4">
    <name type="scientific">Macrostomum lignano</name>
    <dbReference type="NCBI Taxonomy" id="282301"/>
    <lineage>
        <taxon>Eukaryota</taxon>
        <taxon>Metazoa</taxon>
        <taxon>Spiralia</taxon>
        <taxon>Lophotrochozoa</taxon>
        <taxon>Platyhelminthes</taxon>
        <taxon>Rhabditophora</taxon>
        <taxon>Macrostomorpha</taxon>
        <taxon>Macrostomida</taxon>
        <taxon>Macrostomidae</taxon>
        <taxon>Macrostomum</taxon>
    </lineage>
</organism>
<feature type="region of interest" description="Disordered" evidence="1">
    <location>
        <begin position="193"/>
        <end position="219"/>
    </location>
</feature>
<dbReference type="AlphaFoldDB" id="A0A1I8F4P5"/>
<keyword evidence="2" id="KW-1133">Transmembrane helix</keyword>
<evidence type="ECO:0000256" key="2">
    <source>
        <dbReference type="SAM" id="Phobius"/>
    </source>
</evidence>
<reference evidence="4" key="1">
    <citation type="submission" date="2016-11" db="UniProtKB">
        <authorList>
            <consortium name="WormBaseParasite"/>
        </authorList>
    </citation>
    <scope>IDENTIFICATION</scope>
</reference>
<evidence type="ECO:0000313" key="4">
    <source>
        <dbReference type="WBParaSite" id="maker-unitig_20484-snap-gene-0.1-mRNA-1"/>
    </source>
</evidence>
<sequence length="219" mass="24443">FYALFVRLPDGVRGGTRGRCCPTRLDEYGCRNTTAGLKPPVNSTRSLGSGFRDSEPCMWNWMFGAGVVIVLAWSLVLFQIECIPSTGLYSLMFQRVVHGALRHTEAFDMTVGELEFVTYFVSADYGRFQTAVQCLFVAFVIIMRDCADELVGEFFWRFFNGFDRQSEVYSHIGIAVGDIEGITRESRATAAALRRAEGAEEKSETGDEGLREAVQQAEP</sequence>
<evidence type="ECO:0000313" key="3">
    <source>
        <dbReference type="Proteomes" id="UP000095280"/>
    </source>
</evidence>
<protein>
    <submittedName>
        <fullName evidence="4">PKD_channel domain-containing protein</fullName>
    </submittedName>
</protein>
<feature type="transmembrane region" description="Helical" evidence="2">
    <location>
        <begin position="58"/>
        <end position="78"/>
    </location>
</feature>
<dbReference type="WBParaSite" id="maker-unitig_20484-snap-gene-0.1-mRNA-1">
    <property type="protein sequence ID" value="maker-unitig_20484-snap-gene-0.1-mRNA-1"/>
    <property type="gene ID" value="maker-unitig_20484-snap-gene-0.1"/>
</dbReference>
<proteinExistence type="predicted"/>
<name>A0A1I8F4P5_9PLAT</name>
<evidence type="ECO:0000256" key="1">
    <source>
        <dbReference type="SAM" id="MobiDB-lite"/>
    </source>
</evidence>
<dbReference type="Proteomes" id="UP000095280">
    <property type="component" value="Unplaced"/>
</dbReference>
<feature type="compositionally biased region" description="Basic and acidic residues" evidence="1">
    <location>
        <begin position="194"/>
        <end position="211"/>
    </location>
</feature>
<keyword evidence="3" id="KW-1185">Reference proteome</keyword>
<keyword evidence="2" id="KW-0812">Transmembrane</keyword>
<accession>A0A1I8F4P5</accession>
<keyword evidence="2" id="KW-0472">Membrane</keyword>